<accession>A0A5C6LXK4</accession>
<evidence type="ECO:0000259" key="2">
    <source>
        <dbReference type="Pfam" id="PF07411"/>
    </source>
</evidence>
<dbReference type="InterPro" id="IPR051141">
    <property type="entry name" value="UPF0339_domain"/>
</dbReference>
<dbReference type="InterPro" id="IPR036913">
    <property type="entry name" value="YegP-like_sf"/>
</dbReference>
<dbReference type="OrthoDB" id="9802792at2"/>
<evidence type="ECO:0000313" key="3">
    <source>
        <dbReference type="EMBL" id="TWW01338.1"/>
    </source>
</evidence>
<proteinExistence type="predicted"/>
<dbReference type="RefSeq" id="WP_146304562.1">
    <property type="nucleotide sequence ID" value="NZ_VOHS01000005.1"/>
</dbReference>
<feature type="region of interest" description="Disordered" evidence="1">
    <location>
        <begin position="92"/>
        <end position="113"/>
    </location>
</feature>
<reference evidence="3 4" key="1">
    <citation type="submission" date="2019-08" db="EMBL/GenBank/DDBJ databases">
        <title>Whole genome sequencing of chitin degrading bacteria Chitinophaga pinensis YS16.</title>
        <authorList>
            <person name="Singh R.P."/>
            <person name="Manchanda G."/>
            <person name="Maurya I.K."/>
            <person name="Joshi N.K."/>
            <person name="Srivastava A.K."/>
        </authorList>
    </citation>
    <scope>NUCLEOTIDE SEQUENCE [LARGE SCALE GENOMIC DNA]</scope>
    <source>
        <strain evidence="3 4">YS-16</strain>
    </source>
</reference>
<keyword evidence="4" id="KW-1185">Reference proteome</keyword>
<feature type="domain" description="DUF1508" evidence="2">
    <location>
        <begin position="16"/>
        <end position="56"/>
    </location>
</feature>
<evidence type="ECO:0000256" key="1">
    <source>
        <dbReference type="SAM" id="MobiDB-lite"/>
    </source>
</evidence>
<feature type="compositionally biased region" description="Basic and acidic residues" evidence="1">
    <location>
        <begin position="92"/>
        <end position="104"/>
    </location>
</feature>
<organism evidence="3 4">
    <name type="scientific">Chitinophaga pinensis</name>
    <dbReference type="NCBI Taxonomy" id="79329"/>
    <lineage>
        <taxon>Bacteria</taxon>
        <taxon>Pseudomonadati</taxon>
        <taxon>Bacteroidota</taxon>
        <taxon>Chitinophagia</taxon>
        <taxon>Chitinophagales</taxon>
        <taxon>Chitinophagaceae</taxon>
        <taxon>Chitinophaga</taxon>
    </lineage>
</organism>
<name>A0A5C6LXK4_9BACT</name>
<dbReference type="AlphaFoldDB" id="A0A5C6LXK4"/>
<dbReference type="Gene3D" id="2.30.29.80">
    <property type="match status" value="1"/>
</dbReference>
<gene>
    <name evidence="3" type="ORF">FEF09_07740</name>
</gene>
<dbReference type="SUPFAM" id="SSF160113">
    <property type="entry name" value="YegP-like"/>
    <property type="match status" value="2"/>
</dbReference>
<protein>
    <submittedName>
        <fullName evidence="3">DUF1508 domain-containing protein</fullName>
    </submittedName>
</protein>
<comment type="caution">
    <text evidence="3">The sequence shown here is derived from an EMBL/GenBank/DDBJ whole genome shotgun (WGS) entry which is preliminary data.</text>
</comment>
<evidence type="ECO:0000313" key="4">
    <source>
        <dbReference type="Proteomes" id="UP000318815"/>
    </source>
</evidence>
<dbReference type="InterPro" id="IPR010879">
    <property type="entry name" value="DUF1508"/>
</dbReference>
<dbReference type="EMBL" id="VOHS01000005">
    <property type="protein sequence ID" value="TWW01338.1"/>
    <property type="molecule type" value="Genomic_DNA"/>
</dbReference>
<dbReference type="Pfam" id="PF07411">
    <property type="entry name" value="DUF1508"/>
    <property type="match status" value="2"/>
</dbReference>
<feature type="domain" description="DUF1508" evidence="2">
    <location>
        <begin position="66"/>
        <end position="111"/>
    </location>
</feature>
<dbReference type="Proteomes" id="UP000318815">
    <property type="component" value="Unassembled WGS sequence"/>
</dbReference>
<dbReference type="PANTHER" id="PTHR40606">
    <property type="match status" value="1"/>
</dbReference>
<sequence length="113" mass="12780">MKNPKFELFSGIGRNDYFFNLKAGNGEKILGSESYTSKHAAVHSIASVKRNAPYYKQYERRFNSDNNSYTFVLKAENGEIIGRSETYPSAYSRDEGIEAVRRNAPEAPTDDLT</sequence>
<dbReference type="PANTHER" id="PTHR40606:SF1">
    <property type="entry name" value="UPF0339 PROTEIN YEGP"/>
    <property type="match status" value="1"/>
</dbReference>